<dbReference type="SMART" id="SM00355">
    <property type="entry name" value="ZnF_C2H2"/>
    <property type="match status" value="2"/>
</dbReference>
<feature type="compositionally biased region" description="Polar residues" evidence="4">
    <location>
        <begin position="54"/>
        <end position="68"/>
    </location>
</feature>
<keyword evidence="3" id="KW-0862">Zinc</keyword>
<dbReference type="PROSITE" id="PS50157">
    <property type="entry name" value="ZINC_FINGER_C2H2_2"/>
    <property type="match status" value="1"/>
</dbReference>
<keyword evidence="8" id="KW-1185">Reference proteome</keyword>
<evidence type="ECO:0000259" key="5">
    <source>
        <dbReference type="PROSITE" id="PS50157"/>
    </source>
</evidence>
<dbReference type="Proteomes" id="UP000265000">
    <property type="component" value="Unplaced"/>
</dbReference>
<dbReference type="AlphaFoldDB" id="A0A3Q2NSF9"/>
<dbReference type="Pfam" id="PF00078">
    <property type="entry name" value="RVT_1"/>
    <property type="match status" value="1"/>
</dbReference>
<dbReference type="InterPro" id="IPR043128">
    <property type="entry name" value="Rev_trsase/Diguanyl_cyclase"/>
</dbReference>
<dbReference type="SUPFAM" id="SSF56672">
    <property type="entry name" value="DNA/RNA polymerases"/>
    <property type="match status" value="1"/>
</dbReference>
<dbReference type="InterPro" id="IPR043502">
    <property type="entry name" value="DNA/RNA_pol_sf"/>
</dbReference>
<feature type="compositionally biased region" description="Polar residues" evidence="4">
    <location>
        <begin position="191"/>
        <end position="209"/>
    </location>
</feature>
<proteinExistence type="inferred from homology"/>
<evidence type="ECO:0000256" key="3">
    <source>
        <dbReference type="PROSITE-ProRule" id="PRU00042"/>
    </source>
</evidence>
<evidence type="ECO:0000313" key="7">
    <source>
        <dbReference type="Ensembl" id="ENSFHEP00000002062.1"/>
    </source>
</evidence>
<dbReference type="PROSITE" id="PS00028">
    <property type="entry name" value="ZINC_FINGER_C2H2_1"/>
    <property type="match status" value="1"/>
</dbReference>
<dbReference type="CDD" id="cd01650">
    <property type="entry name" value="RT_nLTR_like"/>
    <property type="match status" value="1"/>
</dbReference>
<protein>
    <recommendedName>
        <fullName evidence="2">ribonuclease H</fullName>
        <ecNumber evidence="2">3.1.26.4</ecNumber>
    </recommendedName>
</protein>
<reference evidence="7" key="2">
    <citation type="submission" date="2025-09" db="UniProtKB">
        <authorList>
            <consortium name="Ensembl"/>
        </authorList>
    </citation>
    <scope>IDENTIFICATION</scope>
</reference>
<keyword evidence="3" id="KW-0863">Zinc-finger</keyword>
<dbReference type="Gene3D" id="3.30.70.270">
    <property type="match status" value="1"/>
</dbReference>
<comment type="similarity">
    <text evidence="1">Belongs to the beta type-B retroviral polymerase family. HERV class-II K(HML-2) pol subfamily.</text>
</comment>
<sequence>MDVGRPPRSAESALKRRAFDATWSTPVKKARSEMRTVRSADNWTGVKARGRLLTRSSVTSSDLPSTPSHGGRKHLPTQKAFHHYSQLYWVGIRAPWTEQPCPLCNIKLMSIGSAASHMVRVHRAHNIEYYCKKCACKKPNLRSASIHGGFCGRKSRITNIAEAHGCSLCSKTFSSVRGRSLHIRRAHSALGSPTQEESPSFNLISPPNTRNERVKGNMDIDLKKRCELSYSKKKRRPRILSSTVRRADAKKNTFRMLQTLYRKDRAAAATLVLDRLEKVPCVIPLQEVERTYKLIWEGTDSYIGLGKFTDLPQSDNDVLIWPLAPQEVLSSMSRMKRSSAPGPDGVCLSSLLSWDPTGCKLTRLYNTMLYSGKTPSCLKESRTTLIPKMSGEGLLKVENWRPITISSSILRILSNTLSKRLSEACSLHRAQKGFVDGKGCAENLIILQGILSDAKRSTGSLSVIFIDLARAFDSVSHQLIEEVLKGREVDPAWVGFIKNTYKNAKTKVRTAMGETGNVRILRGVKQGDPLSPLLFNLAIDPVLHSLDRNGNGYVLAGQTITAMAYADDLLLVSKSWRGMKRNLKVLQEFLVATGLNVNIAKCGGFCFERKGSSRTLNNCKPWKLNGDTILMLGVNDSIKYLGVKVSPVGGIPPEQEEMLTKLLDNISEAPLKPTQRLIILSTYALPRVTYEADVGGTQGSALKRADALIRKYVKDWFHLDPSTADGLLYSRQRDGGLGILVIDQAYLNKLFRRVLGESERKSKTVWNPESMGVENLKSVIWRTQEFDRWNDVISNQWLRLPTSLREPEFMLALKVRSNTVMSRSASGGRADDGLDCRLCGVTTETLGHVVSCCEGLQHNRMKSHNKICRLLAELAASKGWSVERERRLFKANGGKGVPDIILNKNKESLVVDVALCYDSSDAYMSRMERRKIDKYHPLEEAVKQTFRTEKVEFFGFPMGVKGKWHKPNSNLLRRMGFSQAETKRLARMITRRTLLQSLDIIRTFRSLVRLK</sequence>
<dbReference type="InterPro" id="IPR013087">
    <property type="entry name" value="Znf_C2H2_type"/>
</dbReference>
<accession>A0A3Q2NSF9</accession>
<evidence type="ECO:0000259" key="6">
    <source>
        <dbReference type="PROSITE" id="PS50878"/>
    </source>
</evidence>
<dbReference type="InterPro" id="IPR000477">
    <property type="entry name" value="RT_dom"/>
</dbReference>
<dbReference type="PROSITE" id="PS50878">
    <property type="entry name" value="RT_POL"/>
    <property type="match status" value="1"/>
</dbReference>
<dbReference type="STRING" id="8078.ENSFHEP00000002062"/>
<dbReference type="GeneTree" id="ENSGT00400000024060"/>
<dbReference type="Ensembl" id="ENSFHET00000012852.1">
    <property type="protein sequence ID" value="ENSFHEP00000002062.1"/>
    <property type="gene ID" value="ENSFHEG00000002853.1"/>
</dbReference>
<evidence type="ECO:0000256" key="4">
    <source>
        <dbReference type="SAM" id="MobiDB-lite"/>
    </source>
</evidence>
<keyword evidence="3" id="KW-0479">Metal-binding</keyword>
<organism evidence="7 8">
    <name type="scientific">Fundulus heteroclitus</name>
    <name type="common">Killifish</name>
    <name type="synonym">Mummichog</name>
    <dbReference type="NCBI Taxonomy" id="8078"/>
    <lineage>
        <taxon>Eukaryota</taxon>
        <taxon>Metazoa</taxon>
        <taxon>Chordata</taxon>
        <taxon>Craniata</taxon>
        <taxon>Vertebrata</taxon>
        <taxon>Euteleostomi</taxon>
        <taxon>Actinopterygii</taxon>
        <taxon>Neopterygii</taxon>
        <taxon>Teleostei</taxon>
        <taxon>Neoteleostei</taxon>
        <taxon>Acanthomorphata</taxon>
        <taxon>Ovalentaria</taxon>
        <taxon>Atherinomorphae</taxon>
        <taxon>Cyprinodontiformes</taxon>
        <taxon>Fundulidae</taxon>
        <taxon>Fundulus</taxon>
    </lineage>
</organism>
<evidence type="ECO:0000313" key="8">
    <source>
        <dbReference type="Proteomes" id="UP000265000"/>
    </source>
</evidence>
<feature type="region of interest" description="Disordered" evidence="4">
    <location>
        <begin position="189"/>
        <end position="214"/>
    </location>
</feature>
<dbReference type="EC" id="3.1.26.4" evidence="2"/>
<feature type="domain" description="Reverse transcriptase" evidence="6">
    <location>
        <begin position="367"/>
        <end position="645"/>
    </location>
</feature>
<evidence type="ECO:0000256" key="2">
    <source>
        <dbReference type="ARBA" id="ARBA00012180"/>
    </source>
</evidence>
<evidence type="ECO:0000256" key="1">
    <source>
        <dbReference type="ARBA" id="ARBA00010879"/>
    </source>
</evidence>
<dbReference type="GO" id="GO:0008270">
    <property type="term" value="F:zinc ion binding"/>
    <property type="evidence" value="ECO:0007669"/>
    <property type="project" value="UniProtKB-KW"/>
</dbReference>
<name>A0A3Q2NSF9_FUNHE</name>
<dbReference type="PANTHER" id="PTHR19446">
    <property type="entry name" value="REVERSE TRANSCRIPTASES"/>
    <property type="match status" value="1"/>
</dbReference>
<dbReference type="GO" id="GO:0004523">
    <property type="term" value="F:RNA-DNA hybrid ribonuclease activity"/>
    <property type="evidence" value="ECO:0007669"/>
    <property type="project" value="UniProtKB-EC"/>
</dbReference>
<feature type="domain" description="C2H2-type" evidence="5">
    <location>
        <begin position="164"/>
        <end position="192"/>
    </location>
</feature>
<reference evidence="7" key="1">
    <citation type="submission" date="2025-08" db="UniProtKB">
        <authorList>
            <consortium name="Ensembl"/>
        </authorList>
    </citation>
    <scope>IDENTIFICATION</scope>
</reference>
<feature type="region of interest" description="Disordered" evidence="4">
    <location>
        <begin position="54"/>
        <end position="75"/>
    </location>
</feature>